<dbReference type="AlphaFoldDB" id="A0AAV1A0H1"/>
<evidence type="ECO:0000313" key="1">
    <source>
        <dbReference type="EMBL" id="CAI8603108.1"/>
    </source>
</evidence>
<gene>
    <name evidence="1" type="ORF">VFH_III071360</name>
</gene>
<dbReference type="Proteomes" id="UP001157006">
    <property type="component" value="Chromosome 3"/>
</dbReference>
<organism evidence="1 2">
    <name type="scientific">Vicia faba</name>
    <name type="common">Broad bean</name>
    <name type="synonym">Faba vulgaris</name>
    <dbReference type="NCBI Taxonomy" id="3906"/>
    <lineage>
        <taxon>Eukaryota</taxon>
        <taxon>Viridiplantae</taxon>
        <taxon>Streptophyta</taxon>
        <taxon>Embryophyta</taxon>
        <taxon>Tracheophyta</taxon>
        <taxon>Spermatophyta</taxon>
        <taxon>Magnoliopsida</taxon>
        <taxon>eudicotyledons</taxon>
        <taxon>Gunneridae</taxon>
        <taxon>Pentapetalae</taxon>
        <taxon>rosids</taxon>
        <taxon>fabids</taxon>
        <taxon>Fabales</taxon>
        <taxon>Fabaceae</taxon>
        <taxon>Papilionoideae</taxon>
        <taxon>50 kb inversion clade</taxon>
        <taxon>NPAAA clade</taxon>
        <taxon>Hologalegina</taxon>
        <taxon>IRL clade</taxon>
        <taxon>Fabeae</taxon>
        <taxon>Vicia</taxon>
    </lineage>
</organism>
<protein>
    <submittedName>
        <fullName evidence="1">Uncharacterized protein</fullName>
    </submittedName>
</protein>
<reference evidence="1 2" key="1">
    <citation type="submission" date="2023-01" db="EMBL/GenBank/DDBJ databases">
        <authorList>
            <person name="Kreplak J."/>
        </authorList>
    </citation>
    <scope>NUCLEOTIDE SEQUENCE [LARGE SCALE GENOMIC DNA]</scope>
</reference>
<proteinExistence type="predicted"/>
<sequence>MLGGNLCLISSEEHNGKIHSDVSFIKVEMDGLSNDKEEHDLPNTLHAVFDSGLYPDLVHQRLISDSPIGYYITVFYFRHFIKNEGVGPTVI</sequence>
<accession>A0AAV1A0H1</accession>
<keyword evidence="2" id="KW-1185">Reference proteome</keyword>
<evidence type="ECO:0000313" key="2">
    <source>
        <dbReference type="Proteomes" id="UP001157006"/>
    </source>
</evidence>
<name>A0AAV1A0H1_VICFA</name>
<dbReference type="EMBL" id="OX451738">
    <property type="protein sequence ID" value="CAI8603108.1"/>
    <property type="molecule type" value="Genomic_DNA"/>
</dbReference>